<feature type="transmembrane region" description="Helical" evidence="1">
    <location>
        <begin position="31"/>
        <end position="48"/>
    </location>
</feature>
<keyword evidence="1" id="KW-0472">Membrane</keyword>
<evidence type="ECO:0000256" key="1">
    <source>
        <dbReference type="SAM" id="Phobius"/>
    </source>
</evidence>
<evidence type="ECO:0000313" key="3">
    <source>
        <dbReference type="Proteomes" id="UP000033982"/>
    </source>
</evidence>
<name>A0A0G1YQH2_9BACT</name>
<organism evidence="2 3">
    <name type="scientific">Candidatus Magasanikbacteria bacterium GW2011_GWA2_50_22</name>
    <dbReference type="NCBI Taxonomy" id="1619043"/>
    <lineage>
        <taxon>Bacteria</taxon>
        <taxon>Candidatus Magasanikiibacteriota</taxon>
    </lineage>
</organism>
<comment type="caution">
    <text evidence="2">The sequence shown here is derived from an EMBL/GenBank/DDBJ whole genome shotgun (WGS) entry which is preliminary data.</text>
</comment>
<protein>
    <submittedName>
        <fullName evidence="2">Uncharacterized protein</fullName>
    </submittedName>
</protein>
<sequence length="159" mass="17418">MLIAVTVISILAITALVWLANRFLPFAVCPICAGVFLTWTGLLITHFLGYQINLIVPALLMGGTVIGIAYQLAPLEAWPLTGLKRKFRGSSDALLLWKALFIPAGFAAAYSALLQLWSALILITVFLVLISTLFLSSNSRTDSREESIEEIENKMKDCC</sequence>
<gene>
    <name evidence="2" type="ORF">UY58_C0007G0004</name>
</gene>
<dbReference type="Proteomes" id="UP000033982">
    <property type="component" value="Unassembled WGS sequence"/>
</dbReference>
<accession>A0A0G1YQH2</accession>
<dbReference type="AlphaFoldDB" id="A0A0G1YQH2"/>
<feature type="transmembrane region" description="Helical" evidence="1">
    <location>
        <begin position="6"/>
        <end position="24"/>
    </location>
</feature>
<dbReference type="EMBL" id="LCQN01000007">
    <property type="protein sequence ID" value="KKW17247.1"/>
    <property type="molecule type" value="Genomic_DNA"/>
</dbReference>
<feature type="transmembrane region" description="Helical" evidence="1">
    <location>
        <begin position="116"/>
        <end position="135"/>
    </location>
</feature>
<keyword evidence="1" id="KW-0812">Transmembrane</keyword>
<feature type="transmembrane region" description="Helical" evidence="1">
    <location>
        <begin position="54"/>
        <end position="73"/>
    </location>
</feature>
<proteinExistence type="predicted"/>
<evidence type="ECO:0000313" key="2">
    <source>
        <dbReference type="EMBL" id="KKW17247.1"/>
    </source>
</evidence>
<reference evidence="2 3" key="1">
    <citation type="journal article" date="2015" name="Nature">
        <title>rRNA introns, odd ribosomes, and small enigmatic genomes across a large radiation of phyla.</title>
        <authorList>
            <person name="Brown C.T."/>
            <person name="Hug L.A."/>
            <person name="Thomas B.C."/>
            <person name="Sharon I."/>
            <person name="Castelle C.J."/>
            <person name="Singh A."/>
            <person name="Wilkins M.J."/>
            <person name="Williams K.H."/>
            <person name="Banfield J.F."/>
        </authorList>
    </citation>
    <scope>NUCLEOTIDE SEQUENCE [LARGE SCALE GENOMIC DNA]</scope>
</reference>
<keyword evidence="1" id="KW-1133">Transmembrane helix</keyword>